<evidence type="ECO:0000256" key="1">
    <source>
        <dbReference type="SAM" id="MobiDB-lite"/>
    </source>
</evidence>
<protein>
    <submittedName>
        <fullName evidence="2">Uncharacterized protein</fullName>
    </submittedName>
</protein>
<sequence>MRGGAGKEHADRTVRDPAQGASDPGRAEALLDQAGLIRDQHAAAEAAHVIAYGVGAPAVGFRDKRFNTSTAILPAPWVWKKLRASPLTTMRTPLHASGALTHQEDA</sequence>
<dbReference type="EMBL" id="BAABDQ010000038">
    <property type="protein sequence ID" value="GAA3602858.1"/>
    <property type="molecule type" value="Genomic_DNA"/>
</dbReference>
<accession>A0ABP6ZAQ1</accession>
<name>A0ABP6ZAQ1_9ACTN</name>
<evidence type="ECO:0000313" key="2">
    <source>
        <dbReference type="EMBL" id="GAA3602858.1"/>
    </source>
</evidence>
<gene>
    <name evidence="2" type="ORF">GCM10022419_103980</name>
</gene>
<organism evidence="2 3">
    <name type="scientific">Nonomuraea rosea</name>
    <dbReference type="NCBI Taxonomy" id="638574"/>
    <lineage>
        <taxon>Bacteria</taxon>
        <taxon>Bacillati</taxon>
        <taxon>Actinomycetota</taxon>
        <taxon>Actinomycetes</taxon>
        <taxon>Streptosporangiales</taxon>
        <taxon>Streptosporangiaceae</taxon>
        <taxon>Nonomuraea</taxon>
    </lineage>
</organism>
<comment type="caution">
    <text evidence="2">The sequence shown here is derived from an EMBL/GenBank/DDBJ whole genome shotgun (WGS) entry which is preliminary data.</text>
</comment>
<feature type="region of interest" description="Disordered" evidence="1">
    <location>
        <begin position="1"/>
        <end position="26"/>
    </location>
</feature>
<feature type="compositionally biased region" description="Basic and acidic residues" evidence="1">
    <location>
        <begin position="1"/>
        <end position="15"/>
    </location>
</feature>
<dbReference type="Proteomes" id="UP001500630">
    <property type="component" value="Unassembled WGS sequence"/>
</dbReference>
<proteinExistence type="predicted"/>
<keyword evidence="3" id="KW-1185">Reference proteome</keyword>
<reference evidence="3" key="1">
    <citation type="journal article" date="2019" name="Int. J. Syst. Evol. Microbiol.">
        <title>The Global Catalogue of Microorganisms (GCM) 10K type strain sequencing project: providing services to taxonomists for standard genome sequencing and annotation.</title>
        <authorList>
            <consortium name="The Broad Institute Genomics Platform"/>
            <consortium name="The Broad Institute Genome Sequencing Center for Infectious Disease"/>
            <person name="Wu L."/>
            <person name="Ma J."/>
        </authorList>
    </citation>
    <scope>NUCLEOTIDE SEQUENCE [LARGE SCALE GENOMIC DNA]</scope>
    <source>
        <strain evidence="3">JCM 17326</strain>
    </source>
</reference>
<evidence type="ECO:0000313" key="3">
    <source>
        <dbReference type="Proteomes" id="UP001500630"/>
    </source>
</evidence>